<proteinExistence type="predicted"/>
<protein>
    <submittedName>
        <fullName evidence="2">Uncharacterized protein</fullName>
    </submittedName>
</protein>
<keyword evidence="3" id="KW-1185">Reference proteome</keyword>
<dbReference type="AlphaFoldDB" id="A0A4V1N3U1"/>
<dbReference type="RefSeq" id="WP_129403383.1">
    <property type="nucleotide sequence ID" value="NZ_SBKP01000003.1"/>
</dbReference>
<evidence type="ECO:0000313" key="3">
    <source>
        <dbReference type="Proteomes" id="UP000290958"/>
    </source>
</evidence>
<keyword evidence="1" id="KW-1133">Transmembrane helix</keyword>
<dbReference type="OrthoDB" id="8480262at2"/>
<evidence type="ECO:0000313" key="2">
    <source>
        <dbReference type="EMBL" id="RXR29846.1"/>
    </source>
</evidence>
<evidence type="ECO:0000256" key="1">
    <source>
        <dbReference type="SAM" id="Phobius"/>
    </source>
</evidence>
<dbReference type="EMBL" id="SBKP01000003">
    <property type="protein sequence ID" value="RXR29846.1"/>
    <property type="molecule type" value="Genomic_DNA"/>
</dbReference>
<reference evidence="3" key="1">
    <citation type="submission" date="2019-01" db="EMBL/GenBank/DDBJ databases">
        <title>Cytophagaceae bacterium strain CAR-16.</title>
        <authorList>
            <person name="Chen W.-M."/>
        </authorList>
    </citation>
    <scope>NUCLEOTIDE SEQUENCE [LARGE SCALE GENOMIC DNA]</scope>
    <source>
        <strain evidence="3">CHR27</strain>
    </source>
</reference>
<dbReference type="Proteomes" id="UP000290958">
    <property type="component" value="Unassembled WGS sequence"/>
</dbReference>
<accession>A0A4V1N3U1</accession>
<keyword evidence="1" id="KW-0812">Transmembrane</keyword>
<feature type="transmembrane region" description="Helical" evidence="1">
    <location>
        <begin position="6"/>
        <end position="25"/>
    </location>
</feature>
<comment type="caution">
    <text evidence="2">The sequence shown here is derived from an EMBL/GenBank/DDBJ whole genome shotgun (WGS) entry which is preliminary data.</text>
</comment>
<sequence>MSVPEILLLSLAAILASELLLRLPVLRQAHGLGEVARKSAATIASKRISDHWKERILPVYSVRMARCSVLFFLLLCCAMAPVGLIGLAAPGGEARWLELLMQPAAIALLCAVSIAYIVLRIKVLRG</sequence>
<feature type="transmembrane region" description="Helical" evidence="1">
    <location>
        <begin position="69"/>
        <end position="88"/>
    </location>
</feature>
<gene>
    <name evidence="2" type="ORF">EQG66_04695</name>
</gene>
<name>A0A4V1N3U1_9SPHN</name>
<feature type="transmembrane region" description="Helical" evidence="1">
    <location>
        <begin position="100"/>
        <end position="119"/>
    </location>
</feature>
<keyword evidence="1" id="KW-0472">Membrane</keyword>
<organism evidence="2 3">
    <name type="scientific">Sphingobium fluviale</name>
    <dbReference type="NCBI Taxonomy" id="2506423"/>
    <lineage>
        <taxon>Bacteria</taxon>
        <taxon>Pseudomonadati</taxon>
        <taxon>Pseudomonadota</taxon>
        <taxon>Alphaproteobacteria</taxon>
        <taxon>Sphingomonadales</taxon>
        <taxon>Sphingomonadaceae</taxon>
        <taxon>Sphingobium</taxon>
    </lineage>
</organism>